<name>A0AAQ3T5K2_PASNO</name>
<dbReference type="EMBL" id="CP144747">
    <property type="protein sequence ID" value="WVZ66455.1"/>
    <property type="molecule type" value="Genomic_DNA"/>
</dbReference>
<dbReference type="AlphaFoldDB" id="A0AAQ3T5K2"/>
<sequence>LQGPCSPWTETRDDSNLRRRAILAAAPSFRNHKRVEFEIKLMIAEIIGVLERQDDILGVWSSFEHDLLLYIWVLSNTSGIKIKLPSTYMEAHASYSILQG</sequence>
<proteinExistence type="predicted"/>
<protein>
    <submittedName>
        <fullName evidence="1">Uncharacterized protein</fullName>
    </submittedName>
</protein>
<reference evidence="1 2" key="1">
    <citation type="submission" date="2024-02" db="EMBL/GenBank/DDBJ databases">
        <title>High-quality chromosome-scale genome assembly of Pensacola bahiagrass (Paspalum notatum Flugge var. saurae).</title>
        <authorList>
            <person name="Vega J.M."/>
            <person name="Podio M."/>
            <person name="Orjuela J."/>
            <person name="Siena L.A."/>
            <person name="Pessino S.C."/>
            <person name="Combes M.C."/>
            <person name="Mariac C."/>
            <person name="Albertini E."/>
            <person name="Pupilli F."/>
            <person name="Ortiz J.P.A."/>
            <person name="Leblanc O."/>
        </authorList>
    </citation>
    <scope>NUCLEOTIDE SEQUENCE [LARGE SCALE GENOMIC DNA]</scope>
    <source>
        <strain evidence="1">R1</strain>
        <tissue evidence="1">Leaf</tissue>
    </source>
</reference>
<organism evidence="1 2">
    <name type="scientific">Paspalum notatum var. saurae</name>
    <dbReference type="NCBI Taxonomy" id="547442"/>
    <lineage>
        <taxon>Eukaryota</taxon>
        <taxon>Viridiplantae</taxon>
        <taxon>Streptophyta</taxon>
        <taxon>Embryophyta</taxon>
        <taxon>Tracheophyta</taxon>
        <taxon>Spermatophyta</taxon>
        <taxon>Magnoliopsida</taxon>
        <taxon>Liliopsida</taxon>
        <taxon>Poales</taxon>
        <taxon>Poaceae</taxon>
        <taxon>PACMAD clade</taxon>
        <taxon>Panicoideae</taxon>
        <taxon>Andropogonodae</taxon>
        <taxon>Paspaleae</taxon>
        <taxon>Paspalinae</taxon>
        <taxon>Paspalum</taxon>
    </lineage>
</organism>
<dbReference type="Proteomes" id="UP001341281">
    <property type="component" value="Chromosome 03"/>
</dbReference>
<accession>A0AAQ3T5K2</accession>
<gene>
    <name evidence="1" type="ORF">U9M48_015667</name>
</gene>
<feature type="non-terminal residue" evidence="1">
    <location>
        <position position="100"/>
    </location>
</feature>
<keyword evidence="2" id="KW-1185">Reference proteome</keyword>
<evidence type="ECO:0000313" key="1">
    <source>
        <dbReference type="EMBL" id="WVZ66455.1"/>
    </source>
</evidence>
<evidence type="ECO:0000313" key="2">
    <source>
        <dbReference type="Proteomes" id="UP001341281"/>
    </source>
</evidence>